<gene>
    <name evidence="1" type="ordered locus">Desmu_0893</name>
</gene>
<dbReference type="GeneID" id="10153590"/>
<dbReference type="SUPFAM" id="SSF56784">
    <property type="entry name" value="HAD-like"/>
    <property type="match status" value="1"/>
</dbReference>
<dbReference type="Gene3D" id="3.40.50.1000">
    <property type="entry name" value="HAD superfamily/HAD-like"/>
    <property type="match status" value="1"/>
</dbReference>
<name>E8R9M1_DESM0</name>
<dbReference type="Gene3D" id="1.10.150.240">
    <property type="entry name" value="Putative phosphatase, domain 2"/>
    <property type="match status" value="1"/>
</dbReference>
<proteinExistence type="predicted"/>
<accession>E8R9M1</accession>
<evidence type="ECO:0008006" key="3">
    <source>
        <dbReference type="Google" id="ProtNLM"/>
    </source>
</evidence>
<dbReference type="InterPro" id="IPR023198">
    <property type="entry name" value="PGP-like_dom2"/>
</dbReference>
<dbReference type="InterPro" id="IPR023214">
    <property type="entry name" value="HAD_sf"/>
</dbReference>
<dbReference type="RefSeq" id="WP_013562419.1">
    <property type="nucleotide sequence ID" value="NC_014961.1"/>
</dbReference>
<dbReference type="AlphaFoldDB" id="E8R9M1"/>
<dbReference type="KEGG" id="dmu:Desmu_0893"/>
<dbReference type="HOGENOM" id="CLU_1232719_0_0_2"/>
<dbReference type="STRING" id="765177.Desmu_0893"/>
<reference evidence="1 2" key="2">
    <citation type="journal article" date="2011" name="Stand. Genomic Sci.">
        <title>Complete genome sequence of Desulfurococcus mucosus type strain (O7/1).</title>
        <authorList>
            <person name="Wirth R."/>
            <person name="Chertkov O."/>
            <person name="Held B."/>
            <person name="Lapidus A."/>
            <person name="Nolan M."/>
            <person name="Lucas S."/>
            <person name="Hammon N."/>
            <person name="Deshpande S."/>
            <person name="Cheng J.F."/>
            <person name="Tapia R."/>
            <person name="Han C."/>
            <person name="Goodwin L."/>
            <person name="Pitluck S."/>
            <person name="Liolios K."/>
            <person name="Ioanna P."/>
            <person name="Ivanova N."/>
            <person name="Mavromatis K."/>
            <person name="Mikhailova N."/>
            <person name="Pati A."/>
            <person name="Chen A."/>
            <person name="Palaniappan K."/>
            <person name="Land M."/>
            <person name="Hauser L."/>
            <person name="Chang Y.J."/>
            <person name="Jeffries C.D."/>
            <person name="Bilek Y."/>
            <person name="Hader T."/>
            <person name="Rohde M."/>
            <person name="Spring S."/>
            <person name="Sikorski J."/>
            <person name="Goker M."/>
            <person name="Woyke T."/>
            <person name="Bristow J."/>
            <person name="Eisen J.A."/>
            <person name="Markowitz V."/>
            <person name="Hugenholtz P."/>
            <person name="Kyrpides N.C."/>
            <person name="Klenk H.P."/>
        </authorList>
    </citation>
    <scope>NUCLEOTIDE SEQUENCE [LARGE SCALE GENOMIC DNA]</scope>
    <source>
        <strain evidence="2">ATCC 35584 / DSM 2162 / JCM 9187 / O7/1</strain>
    </source>
</reference>
<organism evidence="1 2">
    <name type="scientific">Desulfurococcus mucosus (strain ATCC 35584 / DSM 2162 / JCM 9187 / O7/1)</name>
    <dbReference type="NCBI Taxonomy" id="765177"/>
    <lineage>
        <taxon>Archaea</taxon>
        <taxon>Thermoproteota</taxon>
        <taxon>Thermoprotei</taxon>
        <taxon>Desulfurococcales</taxon>
        <taxon>Desulfurococcaceae</taxon>
        <taxon>Desulfurococcus</taxon>
    </lineage>
</organism>
<keyword evidence="2" id="KW-1185">Reference proteome</keyword>
<evidence type="ECO:0000313" key="1">
    <source>
        <dbReference type="EMBL" id="ADV65197.1"/>
    </source>
</evidence>
<dbReference type="InterPro" id="IPR036412">
    <property type="entry name" value="HAD-like_sf"/>
</dbReference>
<dbReference type="EMBL" id="CP002363">
    <property type="protein sequence ID" value="ADV65197.1"/>
    <property type="molecule type" value="Genomic_DNA"/>
</dbReference>
<evidence type="ECO:0000313" key="2">
    <source>
        <dbReference type="Proteomes" id="UP000001068"/>
    </source>
</evidence>
<dbReference type="Proteomes" id="UP000001068">
    <property type="component" value="Chromosome"/>
</dbReference>
<sequence length="226" mass="26387">MKLAVALDYDGVLVDSYRGIPVFYIMDLPVLTGAASDYARQLLYLEYLAEGIGLLREELWPRYIPGFSLSLYDELITRYWERRMEYSHPLPGVRHALKLLMENDVDLYHVGHRDDIYGLKEHRVEVDGFSEYFKTLYIVEENTRSRLSALLEILEDYDAVVYVDDKPVNLAVIDQGLGEYRNRVTLVRNTFRSEYDAPWMDPVGKYRAVNNLLELVRLVKELRGKP</sequence>
<dbReference type="eggNOG" id="arCOG02295">
    <property type="taxonomic scope" value="Archaea"/>
</dbReference>
<reference evidence="2" key="1">
    <citation type="submission" date="2010-11" db="EMBL/GenBank/DDBJ databases">
        <title>The complete genome of Desulfurococcus mucosus DSM 2162.</title>
        <authorList>
            <consortium name="US DOE Joint Genome Institute (JGI-PGF)"/>
            <person name="Lucas S."/>
            <person name="Copeland A."/>
            <person name="Lapidus A."/>
            <person name="Bruce D."/>
            <person name="Goodwin L."/>
            <person name="Pitluck S."/>
            <person name="Kyrpides N."/>
            <person name="Mavromatis K."/>
            <person name="Pagani I."/>
            <person name="Ivanova N."/>
            <person name="Ovchinnikova G."/>
            <person name="Chertkov O."/>
            <person name="Held B."/>
            <person name="Brettin T."/>
            <person name="Detter J.C."/>
            <person name="Tapia R."/>
            <person name="Han C."/>
            <person name="Land M."/>
            <person name="Hauser L."/>
            <person name="Markowitz V."/>
            <person name="Cheng J.-F."/>
            <person name="Hugenholtz P."/>
            <person name="Woyke T."/>
            <person name="Wu D."/>
            <person name="Wirth R."/>
            <person name="Bilek Y."/>
            <person name="Hader T."/>
            <person name="Klenk H.-P."/>
            <person name="Eisen J.A."/>
        </authorList>
    </citation>
    <scope>NUCLEOTIDE SEQUENCE [LARGE SCALE GENOMIC DNA]</scope>
    <source>
        <strain evidence="2">ATCC 35584 / DSM 2162 / JCM 9187 / O7/1</strain>
    </source>
</reference>
<protein>
    <recommendedName>
        <fullName evidence="3">Haloacid dehalogenase domain protein hydrolase</fullName>
    </recommendedName>
</protein>